<dbReference type="Pfam" id="PF04385">
    <property type="entry name" value="FAINT"/>
    <property type="match status" value="2"/>
</dbReference>
<dbReference type="GeneID" id="15805097"/>
<keyword evidence="4" id="KW-1185">Reference proteome</keyword>
<protein>
    <submittedName>
        <fullName evidence="3">Signal peptide containing protein</fullName>
    </submittedName>
</protein>
<keyword evidence="2" id="KW-0732">Signal</keyword>
<reference evidence="3 4" key="1">
    <citation type="journal article" date="2012" name="BMC Genomics">
        <title>Comparative genomic analysis and phylogenetic position of Theileria equi.</title>
        <authorList>
            <person name="Kappmeyer L.S."/>
            <person name="Thiagarajan M."/>
            <person name="Herndon D.R."/>
            <person name="Ramsay J.D."/>
            <person name="Caler E."/>
            <person name="Djikeng A."/>
            <person name="Gillespie J.J."/>
            <person name="Lau A.O."/>
            <person name="Roalson E.H."/>
            <person name="Silva J.C."/>
            <person name="Silva M.G."/>
            <person name="Suarez C.E."/>
            <person name="Ueti M.W."/>
            <person name="Nene V.M."/>
            <person name="Mealey R.H."/>
            <person name="Knowles D.P."/>
            <person name="Brayton K.A."/>
        </authorList>
    </citation>
    <scope>NUCLEOTIDE SEQUENCE [LARGE SCALE GENOMIC DNA]</scope>
    <source>
        <strain evidence="3 4">WA</strain>
    </source>
</reference>
<evidence type="ECO:0000313" key="3">
    <source>
        <dbReference type="EMBL" id="EKX72561.1"/>
    </source>
</evidence>
<dbReference type="VEuPathDB" id="PiroplasmaDB:BEWA_050290"/>
<feature type="compositionally biased region" description="Basic and acidic residues" evidence="1">
    <location>
        <begin position="322"/>
        <end position="337"/>
    </location>
</feature>
<dbReference type="InterPro" id="IPR007480">
    <property type="entry name" value="DUF529"/>
</dbReference>
<dbReference type="KEGG" id="beq:BEWA_050290"/>
<feature type="chain" id="PRO_5003952213" evidence="2">
    <location>
        <begin position="19"/>
        <end position="365"/>
    </location>
</feature>
<evidence type="ECO:0000256" key="2">
    <source>
        <dbReference type="SAM" id="SignalP"/>
    </source>
</evidence>
<dbReference type="EMBL" id="ACOU01000007">
    <property type="protein sequence ID" value="EKX72561.1"/>
    <property type="molecule type" value="Genomic_DNA"/>
</dbReference>
<feature type="signal peptide" evidence="2">
    <location>
        <begin position="1"/>
        <end position="18"/>
    </location>
</feature>
<proteinExistence type="predicted"/>
<accession>L1LB55</accession>
<name>L1LB55_THEEQ</name>
<feature type="region of interest" description="Disordered" evidence="1">
    <location>
        <begin position="321"/>
        <end position="365"/>
    </location>
</feature>
<sequence>MKVLAVLLAVCLVGQCHCGDNDKVVEAQLPSEKVLDIVNLDSSNFTLFECNDNGNEIIFVIPRNDVSVDMVVCGETTIWTPGEDEEFEYAKLFLSEGQVRVLLIAKSKERYAVGMWFEKDEDKWVDCSNTHSKKIKAIRAPCARTTTFTLNIEEDEDTEDCKIFNVSLFGTPMRLYYARPGHHITKIMHNGTYVWEAGEDEEDVSTSCNLYIKDGEPQIFVIAIVNGEDYLYLEREGKYWEPMTLEEFKETRSLLIGLSYITGDKAGKELVEPVNIRPWWSGWLSAMANGLSRIAQHIPLVSYSEILDSFDIGIDPTDEDEYKFPEGKKRERAKDLCPENESEEAANALRKRSSRSKNSLEDEED</sequence>
<dbReference type="RefSeq" id="XP_004832013.1">
    <property type="nucleotide sequence ID" value="XM_004831956.1"/>
</dbReference>
<comment type="caution">
    <text evidence="3">The sequence shown here is derived from an EMBL/GenBank/DDBJ whole genome shotgun (WGS) entry which is preliminary data.</text>
</comment>
<evidence type="ECO:0000256" key="1">
    <source>
        <dbReference type="SAM" id="MobiDB-lite"/>
    </source>
</evidence>
<gene>
    <name evidence="3" type="ORF">BEWA_050290</name>
</gene>
<dbReference type="AlphaFoldDB" id="L1LB55"/>
<organism evidence="3 4">
    <name type="scientific">Theileria equi strain WA</name>
    <dbReference type="NCBI Taxonomy" id="1537102"/>
    <lineage>
        <taxon>Eukaryota</taxon>
        <taxon>Sar</taxon>
        <taxon>Alveolata</taxon>
        <taxon>Apicomplexa</taxon>
        <taxon>Aconoidasida</taxon>
        <taxon>Piroplasmida</taxon>
        <taxon>Theileriidae</taxon>
        <taxon>Theileria</taxon>
    </lineage>
</organism>
<evidence type="ECO:0000313" key="4">
    <source>
        <dbReference type="Proteomes" id="UP000031512"/>
    </source>
</evidence>
<dbReference type="Proteomes" id="UP000031512">
    <property type="component" value="Unassembled WGS sequence"/>
</dbReference>